<protein>
    <submittedName>
        <fullName evidence="2">Uncharacterized protein</fullName>
    </submittedName>
</protein>
<reference evidence="2" key="1">
    <citation type="submission" date="2020-07" db="EMBL/GenBank/DDBJ databases">
        <title>Multicomponent nature underlies the extraordinary mechanical properties of spider dragline silk.</title>
        <authorList>
            <person name="Kono N."/>
            <person name="Nakamura H."/>
            <person name="Mori M."/>
            <person name="Yoshida Y."/>
            <person name="Ohtoshi R."/>
            <person name="Malay A.D."/>
            <person name="Moran D.A.P."/>
            <person name="Tomita M."/>
            <person name="Numata K."/>
            <person name="Arakawa K."/>
        </authorList>
    </citation>
    <scope>NUCLEOTIDE SEQUENCE</scope>
</reference>
<feature type="transmembrane region" description="Helical" evidence="1">
    <location>
        <begin position="55"/>
        <end position="73"/>
    </location>
</feature>
<evidence type="ECO:0000313" key="3">
    <source>
        <dbReference type="Proteomes" id="UP000887116"/>
    </source>
</evidence>
<keyword evidence="1" id="KW-0472">Membrane</keyword>
<dbReference type="OrthoDB" id="10346713at2759"/>
<evidence type="ECO:0000256" key="1">
    <source>
        <dbReference type="SAM" id="Phobius"/>
    </source>
</evidence>
<accession>A0A8X6HNQ9</accession>
<gene>
    <name evidence="2" type="ORF">TNCT_297711</name>
</gene>
<evidence type="ECO:0000313" key="2">
    <source>
        <dbReference type="EMBL" id="GFR27149.1"/>
    </source>
</evidence>
<comment type="caution">
    <text evidence="2">The sequence shown here is derived from an EMBL/GenBank/DDBJ whole genome shotgun (WGS) entry which is preliminary data.</text>
</comment>
<sequence length="117" mass="13338">MGDAKEIDKSNFIQAEIERSWGGIFSPYKRLVSSDIGNPIDFCLSRALISVKMRLHLVLLVVLAVMAQWWTAVNGQGNGSQNWRVRFDRMICQTGCPFLSTSHRDGCCTKYRYNRCC</sequence>
<dbReference type="EMBL" id="BMAO01038792">
    <property type="protein sequence ID" value="GFR27149.1"/>
    <property type="molecule type" value="Genomic_DNA"/>
</dbReference>
<organism evidence="2 3">
    <name type="scientific">Trichonephila clavata</name>
    <name type="common">Joro spider</name>
    <name type="synonym">Nephila clavata</name>
    <dbReference type="NCBI Taxonomy" id="2740835"/>
    <lineage>
        <taxon>Eukaryota</taxon>
        <taxon>Metazoa</taxon>
        <taxon>Ecdysozoa</taxon>
        <taxon>Arthropoda</taxon>
        <taxon>Chelicerata</taxon>
        <taxon>Arachnida</taxon>
        <taxon>Araneae</taxon>
        <taxon>Araneomorphae</taxon>
        <taxon>Entelegynae</taxon>
        <taxon>Araneoidea</taxon>
        <taxon>Nephilidae</taxon>
        <taxon>Trichonephila</taxon>
    </lineage>
</organism>
<dbReference type="AlphaFoldDB" id="A0A8X6HNQ9"/>
<keyword evidence="3" id="KW-1185">Reference proteome</keyword>
<keyword evidence="1" id="KW-1133">Transmembrane helix</keyword>
<dbReference type="Proteomes" id="UP000887116">
    <property type="component" value="Unassembled WGS sequence"/>
</dbReference>
<proteinExistence type="predicted"/>
<keyword evidence="1" id="KW-0812">Transmembrane</keyword>
<name>A0A8X6HNQ9_TRICU</name>